<dbReference type="Pfam" id="PF05056">
    <property type="entry name" value="DUF674"/>
    <property type="match status" value="2"/>
</dbReference>
<accession>A0AAV0FCI3</accession>
<dbReference type="Proteomes" id="UP001152523">
    <property type="component" value="Unassembled WGS sequence"/>
</dbReference>
<reference evidence="1" key="1">
    <citation type="submission" date="2022-07" db="EMBL/GenBank/DDBJ databases">
        <authorList>
            <person name="Macas J."/>
            <person name="Novak P."/>
            <person name="Neumann P."/>
        </authorList>
    </citation>
    <scope>NUCLEOTIDE SEQUENCE</scope>
</reference>
<dbReference type="PANTHER" id="PTHR33103:SF118">
    <property type="match status" value="1"/>
</dbReference>
<keyword evidence="2" id="KW-1185">Reference proteome</keyword>
<dbReference type="EMBL" id="CAMAPF010000975">
    <property type="protein sequence ID" value="CAH9133290.1"/>
    <property type="molecule type" value="Genomic_DNA"/>
</dbReference>
<protein>
    <submittedName>
        <fullName evidence="1">Uncharacterized protein</fullName>
    </submittedName>
</protein>
<dbReference type="PANTHER" id="PTHR33103">
    <property type="entry name" value="OS01G0153900 PROTEIN"/>
    <property type="match status" value="1"/>
</dbReference>
<gene>
    <name evidence="1" type="ORF">CEPIT_LOCUS32833</name>
</gene>
<dbReference type="InterPro" id="IPR007750">
    <property type="entry name" value="DUF674"/>
</dbReference>
<comment type="caution">
    <text evidence="1">The sequence shown here is derived from an EMBL/GenBank/DDBJ whole genome shotgun (WGS) entry which is preliminary data.</text>
</comment>
<evidence type="ECO:0000313" key="1">
    <source>
        <dbReference type="EMBL" id="CAH9133290.1"/>
    </source>
</evidence>
<dbReference type="AlphaFoldDB" id="A0AAV0FCI3"/>
<sequence>MSATLSLKLFIDRNARPKKVIFAEADKAFVDFLVNILSLPLAAVSKHLNYETGGGSLGKLHRSVVNLSDTHLHPTKARGPLLKKGDSLLSTSMPFLLTGDLFSGNKSYHCPRCGPCGGLIFPKGSATIQAEAMESGYVKEGMTYMVSDDLEVKPLSTVNIINLLSSCNIMNIDTLEVKDVPFGSDKARQLLSTVMSSKSVLNSMFLPLAVPRKENDL</sequence>
<evidence type="ECO:0000313" key="2">
    <source>
        <dbReference type="Proteomes" id="UP001152523"/>
    </source>
</evidence>
<proteinExistence type="predicted"/>
<name>A0AAV0FCI3_9ASTE</name>
<organism evidence="1 2">
    <name type="scientific">Cuscuta epithymum</name>
    <dbReference type="NCBI Taxonomy" id="186058"/>
    <lineage>
        <taxon>Eukaryota</taxon>
        <taxon>Viridiplantae</taxon>
        <taxon>Streptophyta</taxon>
        <taxon>Embryophyta</taxon>
        <taxon>Tracheophyta</taxon>
        <taxon>Spermatophyta</taxon>
        <taxon>Magnoliopsida</taxon>
        <taxon>eudicotyledons</taxon>
        <taxon>Gunneridae</taxon>
        <taxon>Pentapetalae</taxon>
        <taxon>asterids</taxon>
        <taxon>lamiids</taxon>
        <taxon>Solanales</taxon>
        <taxon>Convolvulaceae</taxon>
        <taxon>Cuscuteae</taxon>
        <taxon>Cuscuta</taxon>
        <taxon>Cuscuta subgen. Cuscuta</taxon>
    </lineage>
</organism>